<dbReference type="EMBL" id="CP000804">
    <property type="protein sequence ID" value="ABU57404.1"/>
    <property type="molecule type" value="Genomic_DNA"/>
</dbReference>
<name>A7NIU6_ROSCS</name>
<gene>
    <name evidence="2" type="ordered locus">Rcas_1307</name>
</gene>
<sequence>MKVLLKGVSREEVRELIALNETPWVSLFLAPHPPGETIQRAIQLENLLRRSEAELEASGYDRDDAHAMLAPVWEMTDARTLEEYQDAGLACYVAPGQFHLYRLPHRVSDAVIVGRRPFIKPLLMPRPATDSFYVLALSKSRVRLLHATPSGITAVPLPDAPAGIDDLPQTDPTGRQAQRHVAPSTRGGASGAMYPGHGGNIYDEKAEVQRYLQAVSNAVERALSRARDPLVLAGVDYMVSMYRALNGYAHVIDTHISGSPDHVNDEALGERGAHVLMTHRSRLATDERDRFEALLQYNPPRASTNLRSILPAAHAGRVARLLVASDRQMWGRYNPDDETISLHDEPLPGDDDLLDIAAQQTLLHGGEAVAVPATDIPGSNGVAAVFRY</sequence>
<dbReference type="eggNOG" id="COG1503">
    <property type="taxonomic scope" value="Bacteria"/>
</dbReference>
<accession>A7NIU6</accession>
<dbReference type="RefSeq" id="WP_012119834.1">
    <property type="nucleotide sequence ID" value="NC_009767.1"/>
</dbReference>
<dbReference type="KEGG" id="rca:Rcas_1307"/>
<protein>
    <submittedName>
        <fullName evidence="2">Uncharacterized protein</fullName>
    </submittedName>
</protein>
<dbReference type="InterPro" id="IPR040837">
    <property type="entry name" value="Bact_RF_family7"/>
</dbReference>
<evidence type="ECO:0000313" key="2">
    <source>
        <dbReference type="EMBL" id="ABU57404.1"/>
    </source>
</evidence>
<organism evidence="2 3">
    <name type="scientific">Roseiflexus castenholzii (strain DSM 13941 / HLO8)</name>
    <dbReference type="NCBI Taxonomy" id="383372"/>
    <lineage>
        <taxon>Bacteria</taxon>
        <taxon>Bacillati</taxon>
        <taxon>Chloroflexota</taxon>
        <taxon>Chloroflexia</taxon>
        <taxon>Chloroflexales</taxon>
        <taxon>Roseiflexineae</taxon>
        <taxon>Roseiflexaceae</taxon>
        <taxon>Roseiflexus</taxon>
    </lineage>
</organism>
<feature type="region of interest" description="Disordered" evidence="1">
    <location>
        <begin position="168"/>
        <end position="195"/>
    </location>
</feature>
<dbReference type="Proteomes" id="UP000000263">
    <property type="component" value="Chromosome"/>
</dbReference>
<dbReference type="AlphaFoldDB" id="A7NIU6"/>
<dbReference type="STRING" id="383372.Rcas_1307"/>
<evidence type="ECO:0000313" key="3">
    <source>
        <dbReference type="Proteomes" id="UP000000263"/>
    </source>
</evidence>
<dbReference type="Pfam" id="PF18849">
    <property type="entry name" value="baeRF_family7"/>
    <property type="match status" value="1"/>
</dbReference>
<reference evidence="2 3" key="1">
    <citation type="submission" date="2007-08" db="EMBL/GenBank/DDBJ databases">
        <title>Complete sequence of Roseiflexus castenholzii DSM 13941.</title>
        <authorList>
            <consortium name="US DOE Joint Genome Institute"/>
            <person name="Copeland A."/>
            <person name="Lucas S."/>
            <person name="Lapidus A."/>
            <person name="Barry K."/>
            <person name="Glavina del Rio T."/>
            <person name="Dalin E."/>
            <person name="Tice H."/>
            <person name="Pitluck S."/>
            <person name="Thompson L.S."/>
            <person name="Brettin T."/>
            <person name="Bruce D."/>
            <person name="Detter J.C."/>
            <person name="Han C."/>
            <person name="Tapia R."/>
            <person name="Schmutz J."/>
            <person name="Larimer F."/>
            <person name="Land M."/>
            <person name="Hauser L."/>
            <person name="Kyrpides N."/>
            <person name="Mikhailova N."/>
            <person name="Bryant D.A."/>
            <person name="Hanada S."/>
            <person name="Tsukatani Y."/>
            <person name="Richardson P."/>
        </authorList>
    </citation>
    <scope>NUCLEOTIDE SEQUENCE [LARGE SCALE GENOMIC DNA]</scope>
    <source>
        <strain evidence="3">DSM 13941 / HLO8</strain>
    </source>
</reference>
<proteinExistence type="predicted"/>
<keyword evidence="3" id="KW-1185">Reference proteome</keyword>
<evidence type="ECO:0000256" key="1">
    <source>
        <dbReference type="SAM" id="MobiDB-lite"/>
    </source>
</evidence>
<dbReference type="HOGENOM" id="CLU_044180_2_0_0"/>